<dbReference type="AlphaFoldDB" id="A0A7H9EJU7"/>
<dbReference type="KEGG" id="lsw:GTO87_01595"/>
<dbReference type="RefSeq" id="WP_180849287.1">
    <property type="nucleotide sequence ID" value="NZ_CP047418.1"/>
</dbReference>
<dbReference type="Gene3D" id="3.40.630.30">
    <property type="match status" value="1"/>
</dbReference>
<protein>
    <recommendedName>
        <fullName evidence="3">N-acetyltransferase</fullName>
    </recommendedName>
</protein>
<proteinExistence type="predicted"/>
<name>A0A7H9EJU7_9LACO</name>
<evidence type="ECO:0000313" key="1">
    <source>
        <dbReference type="EMBL" id="QLL77425.1"/>
    </source>
</evidence>
<gene>
    <name evidence="1" type="ORF">GTO87_01595</name>
</gene>
<evidence type="ECO:0008006" key="3">
    <source>
        <dbReference type="Google" id="ProtNLM"/>
    </source>
</evidence>
<accession>A0A7H9EJU7</accession>
<reference evidence="1 2" key="1">
    <citation type="submission" date="2020-01" db="EMBL/GenBank/DDBJ databases">
        <title>Complete and circular genome sequences of six lactobacillus isolates from horses.</title>
        <authorList>
            <person name="Hassan H.M."/>
        </authorList>
    </citation>
    <scope>NUCLEOTIDE SEQUENCE [LARGE SCALE GENOMIC DNA]</scope>
    <source>
        <strain evidence="1 2">1A</strain>
    </source>
</reference>
<dbReference type="EMBL" id="CP047418">
    <property type="protein sequence ID" value="QLL77425.1"/>
    <property type="molecule type" value="Genomic_DNA"/>
</dbReference>
<sequence length="99" mass="11502">MNFKHQGNNLHLCTPDGQLIASIGWISLPDVQAVVVERCWLRPGYDAQYLHTTMTTFFEHIVSQHLKILPLCPEMVTFLRHHPQGQELWLKKHTTLEES</sequence>
<dbReference type="Proteomes" id="UP000510886">
    <property type="component" value="Chromosome"/>
</dbReference>
<organism evidence="1 2">
    <name type="scientific">Ligilactobacillus saerimneri</name>
    <dbReference type="NCBI Taxonomy" id="228229"/>
    <lineage>
        <taxon>Bacteria</taxon>
        <taxon>Bacillati</taxon>
        <taxon>Bacillota</taxon>
        <taxon>Bacilli</taxon>
        <taxon>Lactobacillales</taxon>
        <taxon>Lactobacillaceae</taxon>
        <taxon>Ligilactobacillus</taxon>
    </lineage>
</organism>
<evidence type="ECO:0000313" key="2">
    <source>
        <dbReference type="Proteomes" id="UP000510886"/>
    </source>
</evidence>